<gene>
    <name evidence="2" type="ORF">Pflav_060300</name>
</gene>
<reference evidence="2 3" key="2">
    <citation type="submission" date="2020-03" db="EMBL/GenBank/DDBJ databases">
        <authorList>
            <person name="Ichikawa N."/>
            <person name="Kimura A."/>
            <person name="Kitahashi Y."/>
            <person name="Uohara A."/>
        </authorList>
    </citation>
    <scope>NUCLEOTIDE SEQUENCE [LARGE SCALE GENOMIC DNA]</scope>
    <source>
        <strain evidence="2 3">NBRC 107702</strain>
    </source>
</reference>
<dbReference type="KEGG" id="pfla:Pflav_060300"/>
<evidence type="ECO:0000313" key="2">
    <source>
        <dbReference type="EMBL" id="BCB79620.1"/>
    </source>
</evidence>
<sequence length="69" mass="7129">MTSNGSAAAEAGAAEAATSAPTTPNPASQRRAKWLSIEGFLPWGSQVEPADIKECQRLSAALGRCQLAE</sequence>
<feature type="compositionally biased region" description="Low complexity" evidence="1">
    <location>
        <begin position="1"/>
        <end position="28"/>
    </location>
</feature>
<evidence type="ECO:0000313" key="3">
    <source>
        <dbReference type="Proteomes" id="UP000502508"/>
    </source>
</evidence>
<organism evidence="2 3">
    <name type="scientific">Phytohabitans flavus</name>
    <dbReference type="NCBI Taxonomy" id="1076124"/>
    <lineage>
        <taxon>Bacteria</taxon>
        <taxon>Bacillati</taxon>
        <taxon>Actinomycetota</taxon>
        <taxon>Actinomycetes</taxon>
        <taxon>Micromonosporales</taxon>
        <taxon>Micromonosporaceae</taxon>
    </lineage>
</organism>
<keyword evidence="3" id="KW-1185">Reference proteome</keyword>
<dbReference type="EMBL" id="AP022870">
    <property type="protein sequence ID" value="BCB79620.1"/>
    <property type="molecule type" value="Genomic_DNA"/>
</dbReference>
<feature type="region of interest" description="Disordered" evidence="1">
    <location>
        <begin position="1"/>
        <end position="31"/>
    </location>
</feature>
<accession>A0A6F8Y0N3</accession>
<dbReference type="Proteomes" id="UP000502508">
    <property type="component" value="Chromosome"/>
</dbReference>
<reference evidence="2 3" key="1">
    <citation type="submission" date="2020-03" db="EMBL/GenBank/DDBJ databases">
        <title>Whole genome shotgun sequence of Phytohabitans flavus NBRC 107702.</title>
        <authorList>
            <person name="Komaki H."/>
            <person name="Tamura T."/>
        </authorList>
    </citation>
    <scope>NUCLEOTIDE SEQUENCE [LARGE SCALE GENOMIC DNA]</scope>
    <source>
        <strain evidence="2 3">NBRC 107702</strain>
    </source>
</reference>
<protein>
    <submittedName>
        <fullName evidence="2">Uncharacterized protein</fullName>
    </submittedName>
</protein>
<name>A0A6F8Y0N3_9ACTN</name>
<proteinExistence type="predicted"/>
<dbReference type="AlphaFoldDB" id="A0A6F8Y0N3"/>
<evidence type="ECO:0000256" key="1">
    <source>
        <dbReference type="SAM" id="MobiDB-lite"/>
    </source>
</evidence>